<feature type="transmembrane region" description="Helical" evidence="1">
    <location>
        <begin position="25"/>
        <end position="42"/>
    </location>
</feature>
<evidence type="ECO:0000313" key="2">
    <source>
        <dbReference type="EMBL" id="SDW25901.1"/>
    </source>
</evidence>
<gene>
    <name evidence="2" type="ORF">SAMN04487759_1083</name>
</gene>
<protein>
    <recommendedName>
        <fullName evidence="4">LPXTG-motif cell wall anchor domain-containing protein</fullName>
    </recommendedName>
</protein>
<keyword evidence="1" id="KW-0472">Membrane</keyword>
<dbReference type="NCBIfam" id="NF033846">
    <property type="entry name" value="Rumino_NPXTG"/>
    <property type="match status" value="1"/>
</dbReference>
<organism evidence="2 3">
    <name type="scientific">Kandleria vitulina</name>
    <dbReference type="NCBI Taxonomy" id="1630"/>
    <lineage>
        <taxon>Bacteria</taxon>
        <taxon>Bacillati</taxon>
        <taxon>Bacillota</taxon>
        <taxon>Erysipelotrichia</taxon>
        <taxon>Erysipelotrichales</taxon>
        <taxon>Coprobacillaceae</taxon>
        <taxon>Kandleria</taxon>
    </lineage>
</organism>
<sequence>MKGDIKVVGAQYTLYAASNIKNPETGSVICASLAAAGAAVYVSRRKKKADD</sequence>
<evidence type="ECO:0000313" key="3">
    <source>
        <dbReference type="Proteomes" id="UP000182429"/>
    </source>
</evidence>
<evidence type="ECO:0008006" key="4">
    <source>
        <dbReference type="Google" id="ProtNLM"/>
    </source>
</evidence>
<dbReference type="RefSeq" id="WP_143452101.1">
    <property type="nucleotide sequence ID" value="NZ_FNNF01000008.1"/>
</dbReference>
<reference evidence="2 3" key="1">
    <citation type="submission" date="2016-10" db="EMBL/GenBank/DDBJ databases">
        <authorList>
            <person name="de Groot N.N."/>
        </authorList>
    </citation>
    <scope>NUCLEOTIDE SEQUENCE [LARGE SCALE GENOMIC DNA]</scope>
    <source>
        <strain evidence="2 3">S3b</strain>
    </source>
</reference>
<evidence type="ECO:0000256" key="1">
    <source>
        <dbReference type="SAM" id="Phobius"/>
    </source>
</evidence>
<dbReference type="AlphaFoldDB" id="A0A1H2S2R6"/>
<proteinExistence type="predicted"/>
<keyword evidence="1" id="KW-1133">Transmembrane helix</keyword>
<keyword evidence="1" id="KW-0812">Transmembrane</keyword>
<dbReference type="Proteomes" id="UP000182429">
    <property type="component" value="Unassembled WGS sequence"/>
</dbReference>
<name>A0A1H2S2R6_9FIRM</name>
<dbReference type="EMBL" id="FNNF01000008">
    <property type="protein sequence ID" value="SDW25901.1"/>
    <property type="molecule type" value="Genomic_DNA"/>
</dbReference>
<accession>A0A1H2S2R6</accession>